<evidence type="ECO:0000256" key="2">
    <source>
        <dbReference type="ARBA" id="ARBA00022679"/>
    </source>
</evidence>
<name>A0A164P9G3_9CRUS</name>
<evidence type="ECO:0000256" key="9">
    <source>
        <dbReference type="ARBA" id="ARBA00023268"/>
    </source>
</evidence>
<dbReference type="EMBL" id="LRGB01002664">
    <property type="protein sequence ID" value="KZS06630.1"/>
    <property type="molecule type" value="Genomic_DNA"/>
</dbReference>
<evidence type="ECO:0000256" key="4">
    <source>
        <dbReference type="ARBA" id="ARBA00022722"/>
    </source>
</evidence>
<dbReference type="SUPFAM" id="SSF53098">
    <property type="entry name" value="Ribonuclease H-like"/>
    <property type="match status" value="1"/>
</dbReference>
<comment type="caution">
    <text evidence="12">The sequence shown here is derived from an EMBL/GenBank/DDBJ whole genome shotgun (WGS) entry which is preliminary data.</text>
</comment>
<reference evidence="12 13" key="1">
    <citation type="submission" date="2016-03" db="EMBL/GenBank/DDBJ databases">
        <title>EvidentialGene: Evidence-directed Construction of Genes on Genomes.</title>
        <authorList>
            <person name="Gilbert D.G."/>
            <person name="Choi J.-H."/>
            <person name="Mockaitis K."/>
            <person name="Colbourne J."/>
            <person name="Pfrender M."/>
        </authorList>
    </citation>
    <scope>NUCLEOTIDE SEQUENCE [LARGE SCALE GENOMIC DNA]</scope>
    <source>
        <strain evidence="12 13">Xinb3</strain>
        <tissue evidence="12">Complete organism</tissue>
    </source>
</reference>
<feature type="domain" description="Integrase catalytic" evidence="11">
    <location>
        <begin position="1234"/>
        <end position="1312"/>
    </location>
</feature>
<dbReference type="OrthoDB" id="6382745at2759"/>
<sequence length="2683" mass="304391">MLQPSKCVCAQNPWMTPVAPNVLGSYFKFFRPPISQLDCKDYIIRYMQDYWHESPEMRPDFKSICGRLKEMKAGLKPNIFVNIMIMMEKYTYNLEGRPRENRSACGGKEENGSPSASSFAKVGSRIAKTRRACESGEFRLCHDLFQRHCRFSATSGLPIRNDDHHAAESASLALHLSEIRNFHIRHQPGKTLKLRIGIHSASRMESFRQALRIHISAATKELLNRLGGYIIEERGMTSIRGKGEMMISWLVGEESWRTRGVTWVRLKEKYPISSRTSDCRSTEILSLASSQYWSKPCFGSVVTMERFRKVSGARSDSHVCIDSLDKYIFHRNGVVRGITRYRCSHYLTRRCTASLTCNKQSFFSPNGFHNHKDDHLEIIKFEFMDWCRQQAANTHVPLHTIYMSALRRISGPSTCPICRMDLNGVNQFFFGRVVAGDGEAFVFVNVGILPAFIDSHEMHMDGTFHATPKGFYQLASLDALSYGIAISVASFLMPNKIQALYECCRKFGCWKFASRTPEEFRNLPFSSVIMSWQYYNPCLTGRARGCYFHSGMLYLIASSRCKYHYIMGIYLNLSNKNKMYACYLGLGQAYRTNDQIKRLVKLAIALALLPPNDAWIGYEGELWSYANEIGGAIDAESRVRVNQFVQYIRSFWMECIGPERFCVNMDNNRTNNEMEANHRSFNHHIRNPHPNPWYFLDRLQEFGQEAEYSFLALRDGTPVTDRRRQKYVTRDREIRALQIDLQNGRITIREFLMGAAFHFEPVEIEFREHNAEELNRPFDEVRTAFEALLHVPPAIIDAPNVAVQEDEIVEIEVDLAAENRLKIAAVEDPVAPVARGRGRGRPHGRRRPQVRGAPRREANEQMVIVDPPAVNRCGRRGPCGHQGRAPAPRQGAAVEVGPIGNPAALLNERGGAGRGRRYVRRVAPADPHLESEDSRYEDNAERETGAAQQIEEINEELPVADVLQPQGNILPQFPEVNHDDDIIVFSNSITDYVTHLEAVFRLKKSKTKVGLKLKRKKGEFFEEELDYLGYIVSGKGITPINGMEMGEEQRDAFNCIKNCLITRSVLGYPEFSRKFIIYTDASGNGIGADPRESDGVEVVIAYTSKHLNDREAKWSTREKEAYAITHAIDAFRTYLNGPKFTVFTDHRPLELLMKNVKFKDTEKWIELQHKDEYCRAILHEMAKANPRHLGVGKTLTRLQRKYAWPCMRAAVIEYVKSSLMGYKRKVVGGSKAPLHPLPLVEGVWEKIAMNIVGTVQESAKGYMYILVISYYASRFVFTVPMRNQTAQTIAKVLVNMIFTKYGSPEIVLTDQGLRPIIHKSMDWLRGGPPLPVPQWRYDTPPTNPFAPSGQPSQSIANPGFVASTPVNPPSSGQQNPNWLNTQPPSTPHPGIPSTSCPSSVTSEAIDDKIRRTQQEQAMQAFGSVTIFCDRQRSGRFDDWAAHFESALDLGNFEKARKLRLMRSKLYGEAAEEFDTFKLDNPIRSQEYKEKARLFKLFHSTETRSQRSVEFHNMKREPEENMCRYANRIRKAFHKAYPMDGILDSATTESREQMMMDRFLEGLPSDVQVTLKYKIFASFETLINRAELTALAIEESQTRVRIHAAYSSTNAPTHQNELTSVPEALNRLSTKVDQNAMTHNAELQQSLAEMKRQLAHRLSQFDGRQRDPNVTQPSRPSYNKRTSFADCLDALCEHKFMIDGRERRVYRVRESDQLQNDDKPTMMVAVKTKIPPSSACVVESENSDVKQSLDTACFLYLGHVISADGVAQDPVKIESPVNYRKPLTVKEMQSFLGLASYYRRFIKGFSTVTHPLIHQAKGNPQDRIKRGPAEEKSFEFLRKCLMTDPVLAYPDFTKEFLIYTDASDYGLGAVLSQIHDGKDQPIAYASRHLNKAETKYSTIEKETIAVIFGIKRFRHYLQDEPFVIISDHHLLQWLQTFKDESGGLGRWSIMLANLKYSIKYRPGRVNENADFISQIPVNSPRLTLRGLRARLLMTNSTTITAREQSHPSANRRKNANGRHKQETSRVAKINNNHTVEIQDCVGKQTQLVHVNRIKPLYESMIWKEDPCVDFQEGRDHPIPQELTNELEAPPPTDEEYALQKEQDLINLDVRPSPLPEGAITSNLHKGPNIDHSFTPERLPLTALEPVAPPVPPVAPRPECRTGLGPWSALRPPNGRDTLLLMSLLALLYLTPLAAFNATVCNCDGTANLGFLEFTEEDCSFPHSTATTTVYKDFMQWNQVSYGRNPIQEDAATCRRMRDSRQCRGKAMDITGPNSFALEGHPFMETSWLRTATEKMTNCRLEEVTLQSECPNCTISSPLSDIRGAIKGSFKHNLVTLVWDDSWKEAKPCELRVIEKGMGVKYSTENDTTFRIWDPIKHLDFIYSMINSSVCGGGNLIAYHPVLGMDRFVIVVREATKGTDLVKMRPNNADAVTKMALSELTRAEIEYASHTQCIKDFATDISNHLAREIRNLQCESRKTAYHVATTTAQYDGWLAAKHLDLPLCTKLLAVGASVSVLQCFPSNVTFETVFTPCGAQPRWGNQTINVEGWELTKYSDCYWHANFVNFNGKAHTFKNNTWMQINPNLEIQGRRFIDTMPLEVDNSFGMILQLHPTITSHPLSASTIMADILAYIQMGYVTEIWLTLPQSAHRDIEWGPQATINLAPTAPVTIVNIPPPPTPAVPQGG</sequence>
<dbReference type="InterPro" id="IPR043502">
    <property type="entry name" value="DNA/RNA_pol_sf"/>
</dbReference>
<dbReference type="PANTHER" id="PTHR37984:SF5">
    <property type="entry name" value="PROTEIN NYNRIN-LIKE"/>
    <property type="match status" value="1"/>
</dbReference>
<proteinExistence type="predicted"/>
<keyword evidence="5" id="KW-0255">Endonuclease</keyword>
<dbReference type="Gene3D" id="3.30.70.270">
    <property type="match status" value="2"/>
</dbReference>
<evidence type="ECO:0000313" key="13">
    <source>
        <dbReference type="Proteomes" id="UP000076858"/>
    </source>
</evidence>
<keyword evidence="3" id="KW-0548">Nucleotidyltransferase</keyword>
<evidence type="ECO:0000256" key="7">
    <source>
        <dbReference type="ARBA" id="ARBA00022918"/>
    </source>
</evidence>
<dbReference type="GO" id="GO:0016787">
    <property type="term" value="F:hydrolase activity"/>
    <property type="evidence" value="ECO:0007669"/>
    <property type="project" value="UniProtKB-KW"/>
</dbReference>
<dbReference type="InterPro" id="IPR012337">
    <property type="entry name" value="RNaseH-like_sf"/>
</dbReference>
<dbReference type="InterPro" id="IPR041588">
    <property type="entry name" value="Integrase_H2C2"/>
</dbReference>
<feature type="region of interest" description="Disordered" evidence="10">
    <location>
        <begin position="1658"/>
        <end position="1678"/>
    </location>
</feature>
<dbReference type="Gene3D" id="1.10.340.70">
    <property type="match status" value="1"/>
</dbReference>
<accession>A0A164P9G3</accession>
<dbReference type="GO" id="GO:0009190">
    <property type="term" value="P:cyclic nucleotide biosynthetic process"/>
    <property type="evidence" value="ECO:0007669"/>
    <property type="project" value="InterPro"/>
</dbReference>
<evidence type="ECO:0000259" key="11">
    <source>
        <dbReference type="PROSITE" id="PS50994"/>
    </source>
</evidence>
<feature type="region of interest" description="Disordered" evidence="10">
    <location>
        <begin position="2000"/>
        <end position="2023"/>
    </location>
</feature>
<feature type="compositionally biased region" description="Basic and acidic residues" evidence="10">
    <location>
        <begin position="927"/>
        <end position="944"/>
    </location>
</feature>
<dbReference type="CDD" id="cd07302">
    <property type="entry name" value="CHD"/>
    <property type="match status" value="1"/>
</dbReference>
<gene>
    <name evidence="12" type="ORF">APZ42_029858</name>
</gene>
<evidence type="ECO:0000256" key="8">
    <source>
        <dbReference type="ARBA" id="ARBA00023239"/>
    </source>
</evidence>
<dbReference type="SUPFAM" id="SSF55073">
    <property type="entry name" value="Nucleotide cyclase"/>
    <property type="match status" value="1"/>
</dbReference>
<organism evidence="12 13">
    <name type="scientific">Daphnia magna</name>
    <dbReference type="NCBI Taxonomy" id="35525"/>
    <lineage>
        <taxon>Eukaryota</taxon>
        <taxon>Metazoa</taxon>
        <taxon>Ecdysozoa</taxon>
        <taxon>Arthropoda</taxon>
        <taxon>Crustacea</taxon>
        <taxon>Branchiopoda</taxon>
        <taxon>Diplostraca</taxon>
        <taxon>Cladocera</taxon>
        <taxon>Anomopoda</taxon>
        <taxon>Daphniidae</taxon>
        <taxon>Daphnia</taxon>
    </lineage>
</organism>
<dbReference type="InterPro" id="IPR029787">
    <property type="entry name" value="Nucleotide_cyclase"/>
</dbReference>
<feature type="compositionally biased region" description="Polar residues" evidence="10">
    <location>
        <begin position="1667"/>
        <end position="1678"/>
    </location>
</feature>
<evidence type="ECO:0000256" key="3">
    <source>
        <dbReference type="ARBA" id="ARBA00022695"/>
    </source>
</evidence>
<dbReference type="Gene3D" id="3.30.70.1230">
    <property type="entry name" value="Nucleotide cyclase"/>
    <property type="match status" value="1"/>
</dbReference>
<dbReference type="EC" id="2.7.7.49" evidence="1"/>
<feature type="region of interest" description="Disordered" evidence="10">
    <location>
        <begin position="833"/>
        <end position="859"/>
    </location>
</feature>
<feature type="compositionally biased region" description="Basic and acidic residues" evidence="10">
    <location>
        <begin position="101"/>
        <end position="111"/>
    </location>
</feature>
<evidence type="ECO:0000256" key="5">
    <source>
        <dbReference type="ARBA" id="ARBA00022759"/>
    </source>
</evidence>
<keyword evidence="6" id="KW-0378">Hydrolase</keyword>
<dbReference type="SUPFAM" id="SSF56672">
    <property type="entry name" value="DNA/RNA polymerases"/>
    <property type="match status" value="2"/>
</dbReference>
<evidence type="ECO:0000256" key="1">
    <source>
        <dbReference type="ARBA" id="ARBA00012493"/>
    </source>
</evidence>
<feature type="compositionally biased region" description="Polar residues" evidence="10">
    <location>
        <begin position="1369"/>
        <end position="1383"/>
    </location>
</feature>
<dbReference type="InterPro" id="IPR050951">
    <property type="entry name" value="Retrovirus_Pol_polyprotein"/>
</dbReference>
<dbReference type="Pfam" id="PF17921">
    <property type="entry name" value="Integrase_H2C2"/>
    <property type="match status" value="1"/>
</dbReference>
<dbReference type="GO" id="GO:0042575">
    <property type="term" value="C:DNA polymerase complex"/>
    <property type="evidence" value="ECO:0007669"/>
    <property type="project" value="UniProtKB-ARBA"/>
</dbReference>
<keyword evidence="7" id="KW-0695">RNA-directed DNA polymerase</keyword>
<feature type="compositionally biased region" description="Basic residues" evidence="10">
    <location>
        <begin position="836"/>
        <end position="849"/>
    </location>
</feature>
<keyword evidence="2" id="KW-0808">Transferase</keyword>
<dbReference type="GO" id="GO:0004519">
    <property type="term" value="F:endonuclease activity"/>
    <property type="evidence" value="ECO:0007669"/>
    <property type="project" value="UniProtKB-KW"/>
</dbReference>
<dbReference type="CDD" id="cd09274">
    <property type="entry name" value="RNase_HI_RT_Ty3"/>
    <property type="match status" value="2"/>
</dbReference>
<feature type="region of interest" description="Disordered" evidence="10">
    <location>
        <begin position="1336"/>
        <end position="1402"/>
    </location>
</feature>
<dbReference type="Gene3D" id="3.30.420.10">
    <property type="entry name" value="Ribonuclease H-like superfamily/Ribonuclease H"/>
    <property type="match status" value="1"/>
</dbReference>
<keyword evidence="9" id="KW-0511">Multifunctional enzyme</keyword>
<dbReference type="GO" id="GO:0035556">
    <property type="term" value="P:intracellular signal transduction"/>
    <property type="evidence" value="ECO:0007669"/>
    <property type="project" value="InterPro"/>
</dbReference>
<dbReference type="GO" id="GO:0016829">
    <property type="term" value="F:lyase activity"/>
    <property type="evidence" value="ECO:0007669"/>
    <property type="project" value="UniProtKB-KW"/>
</dbReference>
<dbReference type="PANTHER" id="PTHR37984">
    <property type="entry name" value="PROTEIN CBG26694"/>
    <property type="match status" value="1"/>
</dbReference>
<dbReference type="GO" id="GO:0003964">
    <property type="term" value="F:RNA-directed DNA polymerase activity"/>
    <property type="evidence" value="ECO:0007669"/>
    <property type="project" value="UniProtKB-KW"/>
</dbReference>
<feature type="compositionally biased region" description="Basic residues" evidence="10">
    <location>
        <begin position="2008"/>
        <end position="2017"/>
    </location>
</feature>
<feature type="compositionally biased region" description="Polar residues" evidence="10">
    <location>
        <begin position="1392"/>
        <end position="1402"/>
    </location>
</feature>
<keyword evidence="8" id="KW-0456">Lyase</keyword>
<dbReference type="InterPro" id="IPR001584">
    <property type="entry name" value="Integrase_cat-core"/>
</dbReference>
<feature type="region of interest" description="Disordered" evidence="10">
    <location>
        <begin position="923"/>
        <end position="945"/>
    </location>
</feature>
<dbReference type="GO" id="GO:0003676">
    <property type="term" value="F:nucleic acid binding"/>
    <property type="evidence" value="ECO:0007669"/>
    <property type="project" value="InterPro"/>
</dbReference>
<dbReference type="Gene3D" id="2.20.25.240">
    <property type="match status" value="1"/>
</dbReference>
<dbReference type="Pfam" id="PF17917">
    <property type="entry name" value="RT_RNaseH"/>
    <property type="match status" value="1"/>
</dbReference>
<evidence type="ECO:0000313" key="12">
    <source>
        <dbReference type="EMBL" id="KZS06630.1"/>
    </source>
</evidence>
<dbReference type="InterPro" id="IPR043128">
    <property type="entry name" value="Rev_trsase/Diguanyl_cyclase"/>
</dbReference>
<dbReference type="InterPro" id="IPR041577">
    <property type="entry name" value="RT_RNaseH_2"/>
</dbReference>
<dbReference type="Pfam" id="PF00211">
    <property type="entry name" value="Guanylate_cyc"/>
    <property type="match status" value="1"/>
</dbReference>
<feature type="region of interest" description="Disordered" evidence="10">
    <location>
        <begin position="101"/>
        <end position="120"/>
    </location>
</feature>
<dbReference type="InterPro" id="IPR001054">
    <property type="entry name" value="A/G_cyclase"/>
</dbReference>
<dbReference type="InterPro" id="IPR041373">
    <property type="entry name" value="RT_RNaseH"/>
</dbReference>
<protein>
    <recommendedName>
        <fullName evidence="1">RNA-directed DNA polymerase</fullName>
        <ecNumber evidence="1">2.7.7.49</ecNumber>
    </recommendedName>
</protein>
<dbReference type="FunFam" id="3.10.20.370:FF:000001">
    <property type="entry name" value="Retrovirus-related Pol polyprotein from transposon 17.6-like protein"/>
    <property type="match status" value="1"/>
</dbReference>
<dbReference type="PROSITE" id="PS50994">
    <property type="entry name" value="INTEGRASE"/>
    <property type="match status" value="1"/>
</dbReference>
<dbReference type="Proteomes" id="UP000076858">
    <property type="component" value="Unassembled WGS sequence"/>
</dbReference>
<keyword evidence="4" id="KW-0540">Nuclease</keyword>
<dbReference type="FunFam" id="3.30.70.270:FF:000020">
    <property type="entry name" value="Transposon Tf2-6 polyprotein-like Protein"/>
    <property type="match status" value="1"/>
</dbReference>
<dbReference type="Gene3D" id="3.10.20.370">
    <property type="match status" value="1"/>
</dbReference>
<dbReference type="Pfam" id="PF17919">
    <property type="entry name" value="RT_RNaseH_2"/>
    <property type="match status" value="1"/>
</dbReference>
<evidence type="ECO:0000256" key="6">
    <source>
        <dbReference type="ARBA" id="ARBA00022801"/>
    </source>
</evidence>
<dbReference type="InterPro" id="IPR036397">
    <property type="entry name" value="RNaseH_sf"/>
</dbReference>
<evidence type="ECO:0000256" key="10">
    <source>
        <dbReference type="SAM" id="MobiDB-lite"/>
    </source>
</evidence>
<keyword evidence="13" id="KW-1185">Reference proteome</keyword>
<dbReference type="GO" id="GO:0015074">
    <property type="term" value="P:DNA integration"/>
    <property type="evidence" value="ECO:0007669"/>
    <property type="project" value="InterPro"/>
</dbReference>